<comment type="caution">
    <text evidence="3">The sequence shown here is derived from an EMBL/GenBank/DDBJ whole genome shotgun (WGS) entry which is preliminary data.</text>
</comment>
<dbReference type="InterPro" id="IPR019198">
    <property type="entry name" value="Beta_propeller_containing"/>
</dbReference>
<name>A0A2A6E1T8_9BACL</name>
<protein>
    <recommendedName>
        <fullName evidence="2">Copper amine oxidase-like N-terminal domain-containing protein</fullName>
    </recommendedName>
</protein>
<reference evidence="3 4" key="1">
    <citation type="submission" date="2016-12" db="EMBL/GenBank/DDBJ databases">
        <title>Candidatus Reconcilibacillus cellulovorans genome.</title>
        <authorList>
            <person name="Kolinko S."/>
            <person name="Wu Y.-W."/>
            <person name="Tachea F."/>
            <person name="Denzel E."/>
            <person name="Hiras J."/>
            <person name="Baecker N."/>
            <person name="Chan L.J."/>
            <person name="Eichorst S.A."/>
            <person name="Frey D."/>
            <person name="Adams P.D."/>
            <person name="Pray T."/>
            <person name="Tanjore D."/>
            <person name="Petzold C.J."/>
            <person name="Gladden J.M."/>
            <person name="Simmons B.A."/>
            <person name="Singer S.W."/>
        </authorList>
    </citation>
    <scope>NUCLEOTIDE SEQUENCE [LARGE SCALE GENOMIC DNA]</scope>
    <source>
        <strain evidence="3">JTherm</strain>
    </source>
</reference>
<dbReference type="EMBL" id="MOXJ01000010">
    <property type="protein sequence ID" value="PDO10707.1"/>
    <property type="molecule type" value="Genomic_DNA"/>
</dbReference>
<evidence type="ECO:0000313" key="3">
    <source>
        <dbReference type="EMBL" id="PDO10707.1"/>
    </source>
</evidence>
<dbReference type="Proteomes" id="UP000243688">
    <property type="component" value="Unassembled WGS sequence"/>
</dbReference>
<feature type="domain" description="Copper amine oxidase-like N-terminal" evidence="2">
    <location>
        <begin position="61"/>
        <end position="164"/>
    </location>
</feature>
<sequence length="833" mass="90528">MLGKIRLAFARGREVRPMNTNAKKRWRHLSLAFGALLLALGTVAVQPAEGTDAASQIRVIVRGEYVQLSAPPVLAGGTSLVPVDVARAFGAELRANDSREAVVVKDGRTVVFTAGRADMNVDGRSVRLPVAPRASGGVLMVPVRALAESFGLSVRWDAAARAVVVDGPEPLPVVGNENRLKQLLRQAAESGGRVYMALDAVVSRQRSAAIPTAKTAESATAAAGAADYARTNVQVEGVDEADIAKTDGKFIYQIADRRVFVVDVRDPAAPKLAAVLEDKTGLFSPMQLYVRDRQLIVVGQQTTPASVAPPTSKKKPAPDVPASDVSIMPVPPIAPDKTTVKAVVYDLSDLNGLAGNQSDTSGSAPDASGFAAPKPIREVELEGYYLSSRLVGSALYIVANKFIDVYRITETNDVSDATPIYRDTAVQSGPRTIGLEELRYFPNSVDANVLTIGALDLDQPDEPMQVSAYLGSGEAVYASPQHLYIAVTRLEPGRSYAERETAVYKFRLDNGRVFYSAEGRVPGTVLNQFSMDEYDGKFRIATTAGDMWRNDALTSRNNLYVLDEKLAVVGKLENLAPGERIYSVRFMGKRAYLVTFRKVDPLFTLDLSDSTHPKVLGQLKIPGYSDYLHPYDENQLIGFGKDTIELPVETWGGKTTGETMAFYQGMKIALFDVTDPEHPKEKFKAIIGDRGTDSELLRDHKALLFSREKGLLAFPVQVMEIRDPSANDGARRMPAYGEFVFQGAYVYRIDPVNGFRLRGKITHLSGEDLAKAGMYGYDYGKAIRRILYVGTTLYTLSDRMLQAHDLDTLAPKAELVYPAPETGATAVPPVSIP</sequence>
<dbReference type="InterPro" id="IPR036582">
    <property type="entry name" value="Mao_N_sf"/>
</dbReference>
<dbReference type="InterPro" id="IPR012854">
    <property type="entry name" value="Cu_amine_oxidase-like_N"/>
</dbReference>
<gene>
    <name evidence="3" type="ORF">BLM47_05730</name>
</gene>
<feature type="region of interest" description="Disordered" evidence="1">
    <location>
        <begin position="303"/>
        <end position="328"/>
    </location>
</feature>
<dbReference type="Pfam" id="PF09826">
    <property type="entry name" value="Beta_propel"/>
    <property type="match status" value="1"/>
</dbReference>
<dbReference type="SUPFAM" id="SSF55383">
    <property type="entry name" value="Copper amine oxidase, domain N"/>
    <property type="match status" value="1"/>
</dbReference>
<dbReference type="Gene3D" id="3.30.457.10">
    <property type="entry name" value="Copper amine oxidase-like, N-terminal domain"/>
    <property type="match status" value="1"/>
</dbReference>
<accession>A0A2A6E1T8</accession>
<organism evidence="3 4">
    <name type="scientific">Candidatus Reconcilbacillus cellulovorans</name>
    <dbReference type="NCBI Taxonomy" id="1906605"/>
    <lineage>
        <taxon>Bacteria</taxon>
        <taxon>Bacillati</taxon>
        <taxon>Bacillota</taxon>
        <taxon>Bacilli</taxon>
        <taxon>Bacillales</taxon>
        <taxon>Paenibacillaceae</taxon>
        <taxon>Candidatus Reconcilbacillus</taxon>
    </lineage>
</organism>
<evidence type="ECO:0000259" key="2">
    <source>
        <dbReference type="Pfam" id="PF07833"/>
    </source>
</evidence>
<evidence type="ECO:0000313" key="4">
    <source>
        <dbReference type="Proteomes" id="UP000243688"/>
    </source>
</evidence>
<dbReference type="AlphaFoldDB" id="A0A2A6E1T8"/>
<proteinExistence type="predicted"/>
<evidence type="ECO:0000256" key="1">
    <source>
        <dbReference type="SAM" id="MobiDB-lite"/>
    </source>
</evidence>
<dbReference type="Pfam" id="PF07833">
    <property type="entry name" value="Cu_amine_oxidN1"/>
    <property type="match status" value="1"/>
</dbReference>